<dbReference type="Pfam" id="PF13545">
    <property type="entry name" value="HTH_Crp_2"/>
    <property type="match status" value="1"/>
</dbReference>
<accession>A0A840IHR8</accession>
<dbReference type="Proteomes" id="UP000585272">
    <property type="component" value="Unassembled WGS sequence"/>
</dbReference>
<dbReference type="EMBL" id="JACHNU010000008">
    <property type="protein sequence ID" value="MBB4664597.1"/>
    <property type="molecule type" value="Genomic_DNA"/>
</dbReference>
<dbReference type="InterPro" id="IPR014710">
    <property type="entry name" value="RmlC-like_jellyroll"/>
</dbReference>
<comment type="caution">
    <text evidence="2">The sequence shown here is derived from an EMBL/GenBank/DDBJ whole genome shotgun (WGS) entry which is preliminary data.</text>
</comment>
<dbReference type="Gene3D" id="2.60.120.10">
    <property type="entry name" value="Jelly Rolls"/>
    <property type="match status" value="1"/>
</dbReference>
<feature type="domain" description="HTH crp-type" evidence="1">
    <location>
        <begin position="162"/>
        <end position="236"/>
    </location>
</feature>
<name>A0A840IHR8_9ACTN</name>
<dbReference type="GO" id="GO:0003677">
    <property type="term" value="F:DNA binding"/>
    <property type="evidence" value="ECO:0007669"/>
    <property type="project" value="InterPro"/>
</dbReference>
<keyword evidence="3" id="KW-1185">Reference proteome</keyword>
<evidence type="ECO:0000313" key="2">
    <source>
        <dbReference type="EMBL" id="MBB4664597.1"/>
    </source>
</evidence>
<evidence type="ECO:0000313" key="3">
    <source>
        <dbReference type="Proteomes" id="UP000585272"/>
    </source>
</evidence>
<dbReference type="PROSITE" id="PS51063">
    <property type="entry name" value="HTH_CRP_2"/>
    <property type="match status" value="1"/>
</dbReference>
<proteinExistence type="predicted"/>
<reference evidence="2 3" key="1">
    <citation type="submission" date="2020-08" db="EMBL/GenBank/DDBJ databases">
        <title>Genomic Encyclopedia of Archaeal and Bacterial Type Strains, Phase II (KMG-II): from individual species to whole genera.</title>
        <authorList>
            <person name="Goeker M."/>
        </authorList>
    </citation>
    <scope>NUCLEOTIDE SEQUENCE [LARGE SCALE GENOMIC DNA]</scope>
    <source>
        <strain evidence="2 3">DSM 23288</strain>
    </source>
</reference>
<dbReference type="GO" id="GO:0006355">
    <property type="term" value="P:regulation of DNA-templated transcription"/>
    <property type="evidence" value="ECO:0007669"/>
    <property type="project" value="InterPro"/>
</dbReference>
<protein>
    <submittedName>
        <fullName evidence="2">CRP-like cAMP-binding protein</fullName>
    </submittedName>
</protein>
<organism evidence="2 3">
    <name type="scientific">Conexibacter arvalis</name>
    <dbReference type="NCBI Taxonomy" id="912552"/>
    <lineage>
        <taxon>Bacteria</taxon>
        <taxon>Bacillati</taxon>
        <taxon>Actinomycetota</taxon>
        <taxon>Thermoleophilia</taxon>
        <taxon>Solirubrobacterales</taxon>
        <taxon>Conexibacteraceae</taxon>
        <taxon>Conexibacter</taxon>
    </lineage>
</organism>
<dbReference type="InterPro" id="IPR036390">
    <property type="entry name" value="WH_DNA-bd_sf"/>
</dbReference>
<dbReference type="SUPFAM" id="SSF46785">
    <property type="entry name" value="Winged helix' DNA-binding domain"/>
    <property type="match status" value="1"/>
</dbReference>
<dbReference type="RefSeq" id="WP_183344780.1">
    <property type="nucleotide sequence ID" value="NZ_JACHNU010000008.1"/>
</dbReference>
<sequence>MSVSDTTTRSGDRFVYVLDHDAGLRSVLQEADRARCRQHAVAAIAEVPSGPWDPQANPMPEAELGLLVLDGLLIRDVTVAEARCGELIGPGTILRPWDESGLDAPMRHEVDWQVIEPLRVAVLDQHFLRVVAHWPPLITALVARANERAQDLAVMVSIHSLKRVDVRLLAFFWHLADRYGKVTSDGVLVPLALTHRQLALLVGAQRPSVTSALGTLSERELLRRDDDGNWLLTGEPPEDLSVLAPNGVAA</sequence>
<evidence type="ECO:0000259" key="1">
    <source>
        <dbReference type="PROSITE" id="PS51063"/>
    </source>
</evidence>
<dbReference type="InterPro" id="IPR012318">
    <property type="entry name" value="HTH_CRP"/>
</dbReference>
<dbReference type="AlphaFoldDB" id="A0A840IHR8"/>
<gene>
    <name evidence="2" type="ORF">BDZ31_004212</name>
</gene>